<comment type="caution">
    <text evidence="2">The sequence shown here is derived from an EMBL/GenBank/DDBJ whole genome shotgun (WGS) entry which is preliminary data.</text>
</comment>
<gene>
    <name evidence="2" type="ORF">DAT39_023420</name>
</gene>
<dbReference type="OrthoDB" id="338622at2759"/>
<accession>A0A8J4T0T6</accession>
<evidence type="ECO:0000256" key="1">
    <source>
        <dbReference type="SAM" id="MobiDB-lite"/>
    </source>
</evidence>
<feature type="region of interest" description="Disordered" evidence="1">
    <location>
        <begin position="44"/>
        <end position="78"/>
    </location>
</feature>
<protein>
    <submittedName>
        <fullName evidence="2">WD repeat-containing protein 7 isoform X1</fullName>
    </submittedName>
</protein>
<reference evidence="2" key="1">
    <citation type="submission" date="2020-07" db="EMBL/GenBank/DDBJ databases">
        <title>Clarias magur genome sequencing, assembly and annotation.</title>
        <authorList>
            <person name="Kushwaha B."/>
            <person name="Kumar R."/>
            <person name="Das P."/>
            <person name="Joshi C.G."/>
            <person name="Kumar D."/>
            <person name="Nagpure N.S."/>
            <person name="Pandey M."/>
            <person name="Agarwal S."/>
            <person name="Srivastava S."/>
            <person name="Singh M."/>
            <person name="Sahoo L."/>
            <person name="Jayasankar P."/>
            <person name="Meher P.K."/>
            <person name="Koringa P.G."/>
            <person name="Iquebal M.A."/>
            <person name="Das S.P."/>
            <person name="Bit A."/>
            <person name="Patnaik S."/>
            <person name="Patel N."/>
            <person name="Shah T.M."/>
            <person name="Hinsu A."/>
            <person name="Jena J.K."/>
        </authorList>
    </citation>
    <scope>NUCLEOTIDE SEQUENCE</scope>
    <source>
        <strain evidence="2">CIFAMagur01</strain>
        <tissue evidence="2">Testis</tissue>
    </source>
</reference>
<dbReference type="AlphaFoldDB" id="A0A8J4T0T6"/>
<dbReference type="Proteomes" id="UP000727407">
    <property type="component" value="Unassembled WGS sequence"/>
</dbReference>
<keyword evidence="3" id="KW-1185">Reference proteome</keyword>
<proteinExistence type="predicted"/>
<name>A0A8J4T0T6_CLAMG</name>
<feature type="compositionally biased region" description="Polar residues" evidence="1">
    <location>
        <begin position="68"/>
        <end position="78"/>
    </location>
</feature>
<dbReference type="EMBL" id="QNUK01001708">
    <property type="protein sequence ID" value="KAF5880078.1"/>
    <property type="molecule type" value="Genomic_DNA"/>
</dbReference>
<feature type="non-terminal residue" evidence="2">
    <location>
        <position position="78"/>
    </location>
</feature>
<evidence type="ECO:0000313" key="3">
    <source>
        <dbReference type="Proteomes" id="UP000727407"/>
    </source>
</evidence>
<evidence type="ECO:0000313" key="2">
    <source>
        <dbReference type="EMBL" id="KAF5880078.1"/>
    </source>
</evidence>
<organism evidence="2 3">
    <name type="scientific">Clarias magur</name>
    <name type="common">Asian catfish</name>
    <name type="synonym">Macropteronotus magur</name>
    <dbReference type="NCBI Taxonomy" id="1594786"/>
    <lineage>
        <taxon>Eukaryota</taxon>
        <taxon>Metazoa</taxon>
        <taxon>Chordata</taxon>
        <taxon>Craniata</taxon>
        <taxon>Vertebrata</taxon>
        <taxon>Euteleostomi</taxon>
        <taxon>Actinopterygii</taxon>
        <taxon>Neopterygii</taxon>
        <taxon>Teleostei</taxon>
        <taxon>Ostariophysi</taxon>
        <taxon>Siluriformes</taxon>
        <taxon>Clariidae</taxon>
        <taxon>Clarias</taxon>
    </lineage>
</organism>
<sequence>MQRGCLSNLPPSVKKISNSYEERRKQATAIVLLGVIGAEFGAEIEPPRLPSRPRTSGQAPDGFGLTTGGSNYSLARHT</sequence>